<feature type="domain" description="GST C-terminal" evidence="3">
    <location>
        <begin position="87"/>
        <end position="221"/>
    </location>
</feature>
<dbReference type="InterPro" id="IPR040079">
    <property type="entry name" value="Glutathione_S-Trfase"/>
</dbReference>
<dbReference type="Pfam" id="PF02798">
    <property type="entry name" value="GST_N"/>
    <property type="match status" value="1"/>
</dbReference>
<dbReference type="Pfam" id="PF00043">
    <property type="entry name" value="GST_C"/>
    <property type="match status" value="1"/>
</dbReference>
<accession>A0ABT7SSK6</accession>
<dbReference type="PROSITE" id="PS50405">
    <property type="entry name" value="GST_CTER"/>
    <property type="match status" value="1"/>
</dbReference>
<feature type="domain" description="GST N-terminal" evidence="2">
    <location>
        <begin position="1"/>
        <end position="81"/>
    </location>
</feature>
<dbReference type="Gene3D" id="3.40.30.10">
    <property type="entry name" value="Glutaredoxin"/>
    <property type="match status" value="1"/>
</dbReference>
<dbReference type="SFLD" id="SFLDG00358">
    <property type="entry name" value="Main_(cytGST)"/>
    <property type="match status" value="1"/>
</dbReference>
<evidence type="ECO:0000259" key="2">
    <source>
        <dbReference type="PROSITE" id="PS50404"/>
    </source>
</evidence>
<dbReference type="SFLD" id="SFLDS00019">
    <property type="entry name" value="Glutathione_Transferase_(cytos"/>
    <property type="match status" value="1"/>
</dbReference>
<comment type="similarity">
    <text evidence="1">Belongs to the GST superfamily.</text>
</comment>
<dbReference type="EMBL" id="JAUCBP010000001">
    <property type="protein sequence ID" value="MDM7859178.1"/>
    <property type="molecule type" value="Genomic_DNA"/>
</dbReference>
<reference evidence="4 5" key="1">
    <citation type="submission" date="2023-06" db="EMBL/GenBank/DDBJ databases">
        <title>Alteromonas sp. ASW11-36 isolated from intertidal sand.</title>
        <authorList>
            <person name="Li Y."/>
        </authorList>
    </citation>
    <scope>NUCLEOTIDE SEQUENCE [LARGE SCALE GENOMIC DNA]</scope>
    <source>
        <strain evidence="4 5">ASW11-36</strain>
    </source>
</reference>
<name>A0ABT7SSK6_9ALTE</name>
<protein>
    <submittedName>
        <fullName evidence="4">Glutathione S-transferase</fullName>
    </submittedName>
</protein>
<organism evidence="4 5">
    <name type="scientific">Alteromonas arenosi</name>
    <dbReference type="NCBI Taxonomy" id="3055817"/>
    <lineage>
        <taxon>Bacteria</taxon>
        <taxon>Pseudomonadati</taxon>
        <taxon>Pseudomonadota</taxon>
        <taxon>Gammaproteobacteria</taxon>
        <taxon>Alteromonadales</taxon>
        <taxon>Alteromonadaceae</taxon>
        <taxon>Alteromonas/Salinimonas group</taxon>
        <taxon>Alteromonas</taxon>
    </lineage>
</organism>
<evidence type="ECO:0000259" key="3">
    <source>
        <dbReference type="PROSITE" id="PS50405"/>
    </source>
</evidence>
<dbReference type="SFLD" id="SFLDG01150">
    <property type="entry name" value="Main.1:_Beta-like"/>
    <property type="match status" value="1"/>
</dbReference>
<dbReference type="RefSeq" id="WP_289363090.1">
    <property type="nucleotide sequence ID" value="NZ_JAUCBP010000001.1"/>
</dbReference>
<dbReference type="CDD" id="cd03189">
    <property type="entry name" value="GST_C_GTT1_like"/>
    <property type="match status" value="1"/>
</dbReference>
<dbReference type="InterPro" id="IPR004046">
    <property type="entry name" value="GST_C"/>
</dbReference>
<dbReference type="InterPro" id="IPR036282">
    <property type="entry name" value="Glutathione-S-Trfase_C_sf"/>
</dbReference>
<dbReference type="CDD" id="cd03046">
    <property type="entry name" value="GST_N_GTT1_like"/>
    <property type="match status" value="1"/>
</dbReference>
<dbReference type="SUPFAM" id="SSF52833">
    <property type="entry name" value="Thioredoxin-like"/>
    <property type="match status" value="1"/>
</dbReference>
<sequence>MLVLHHLNNSRSQRILWLLEELQVDYTLKTYQRDAKTNLAPAQLKLVHPLGRSPVITDGDATIAESGAIIEYIITQYGNGRVLGELSETEKQEQSFWLHFAEGSFMPPLVTRMVLEKGKEKAAPFFIKYIIDKFVNAVMDAYFGPNIKANIEFVERHLADRQWFVGESLSAADFQMSFPLEAIVAKQGKQAPPAIRAFVERVHAREAYQRGLEKGGKYDYA</sequence>
<proteinExistence type="inferred from homology"/>
<comment type="caution">
    <text evidence="4">The sequence shown here is derived from an EMBL/GenBank/DDBJ whole genome shotgun (WGS) entry which is preliminary data.</text>
</comment>
<dbReference type="Proteomes" id="UP001234343">
    <property type="component" value="Unassembled WGS sequence"/>
</dbReference>
<dbReference type="InterPro" id="IPR036249">
    <property type="entry name" value="Thioredoxin-like_sf"/>
</dbReference>
<evidence type="ECO:0000313" key="5">
    <source>
        <dbReference type="Proteomes" id="UP001234343"/>
    </source>
</evidence>
<dbReference type="SUPFAM" id="SSF47616">
    <property type="entry name" value="GST C-terminal domain-like"/>
    <property type="match status" value="1"/>
</dbReference>
<keyword evidence="5" id="KW-1185">Reference proteome</keyword>
<dbReference type="PROSITE" id="PS50404">
    <property type="entry name" value="GST_NTER"/>
    <property type="match status" value="1"/>
</dbReference>
<gene>
    <name evidence="4" type="ORF">QTP81_00990</name>
</gene>
<evidence type="ECO:0000313" key="4">
    <source>
        <dbReference type="EMBL" id="MDM7859178.1"/>
    </source>
</evidence>
<dbReference type="InterPro" id="IPR010987">
    <property type="entry name" value="Glutathione-S-Trfase_C-like"/>
</dbReference>
<dbReference type="Gene3D" id="1.20.1050.10">
    <property type="match status" value="1"/>
</dbReference>
<evidence type="ECO:0000256" key="1">
    <source>
        <dbReference type="RuleBase" id="RU003494"/>
    </source>
</evidence>
<dbReference type="PANTHER" id="PTHR44051">
    <property type="entry name" value="GLUTATHIONE S-TRANSFERASE-RELATED"/>
    <property type="match status" value="1"/>
</dbReference>
<dbReference type="InterPro" id="IPR004045">
    <property type="entry name" value="Glutathione_S-Trfase_N"/>
</dbReference>
<dbReference type="PANTHER" id="PTHR44051:SF9">
    <property type="entry name" value="GLUTATHIONE S-TRANSFERASE 1"/>
    <property type="match status" value="1"/>
</dbReference>